<dbReference type="SUPFAM" id="SSF51338">
    <property type="entry name" value="Composite domain of metallo-dependent hydrolases"/>
    <property type="match status" value="1"/>
</dbReference>
<evidence type="ECO:0000313" key="2">
    <source>
        <dbReference type="EMBL" id="EED36638.1"/>
    </source>
</evidence>
<accession>B8KT64</accession>
<gene>
    <name evidence="2" type="ORF">NOR51B_2590</name>
</gene>
<dbReference type="Gene3D" id="3.20.20.140">
    <property type="entry name" value="Metal-dependent hydrolases"/>
    <property type="match status" value="1"/>
</dbReference>
<dbReference type="InterPro" id="IPR011059">
    <property type="entry name" value="Metal-dep_hydrolase_composite"/>
</dbReference>
<dbReference type="InterPro" id="IPR032466">
    <property type="entry name" value="Metal_Hydrolase"/>
</dbReference>
<evidence type="ECO:0000313" key="3">
    <source>
        <dbReference type="Proteomes" id="UP000004699"/>
    </source>
</evidence>
<keyword evidence="2" id="KW-0378">Hydrolase</keyword>
<feature type="domain" description="Amidohydrolase 3" evidence="1">
    <location>
        <begin position="69"/>
        <end position="564"/>
    </location>
</feature>
<name>B8KT64_9GAMM</name>
<dbReference type="EMBL" id="DS999411">
    <property type="protein sequence ID" value="EED36638.1"/>
    <property type="molecule type" value="Genomic_DNA"/>
</dbReference>
<reference evidence="3" key="1">
    <citation type="journal article" date="2013" name="BMC Microbiol.">
        <title>Taxonomy and evolution of bacteriochlorophyll a-containing members of the OM60/NOR5 clade of marine gammaproteobacteria: description of Luminiphilus syltensis gen. nov., sp. nov., reclassification of Haliea rubra as Pseudohaliea rubra gen. nov., comb. nov., and emendation of Chromatocurvus halotolerans.</title>
        <authorList>
            <person name="Spring S."/>
            <person name="Riedel T."/>
            <person name="Sproer C."/>
            <person name="Yan S."/>
            <person name="Harder J."/>
            <person name="Fuchs B.M."/>
        </authorList>
    </citation>
    <scope>NUCLEOTIDE SEQUENCE [LARGE SCALE GENOMIC DNA]</scope>
    <source>
        <strain evidence="3">NOR51-B</strain>
    </source>
</reference>
<dbReference type="HOGENOM" id="CLU_009942_6_1_6"/>
<evidence type="ECO:0000259" key="1">
    <source>
        <dbReference type="Pfam" id="PF07969"/>
    </source>
</evidence>
<dbReference type="InterPro" id="IPR013108">
    <property type="entry name" value="Amidohydro_3"/>
</dbReference>
<proteinExistence type="predicted"/>
<dbReference type="InterPro" id="IPR033932">
    <property type="entry name" value="YtcJ-like"/>
</dbReference>
<dbReference type="PANTHER" id="PTHR22642">
    <property type="entry name" value="IMIDAZOLONEPROPIONASE"/>
    <property type="match status" value="1"/>
</dbReference>
<dbReference type="AlphaFoldDB" id="B8KT64"/>
<dbReference type="STRING" id="565045.NOR51B_2590"/>
<sequence length="569" mass="60102">MLVPLLSISACEGDSVVASGPDTIVINATVYPDASSGSVAEGFAITESKISAIGDVATISALATEDTAVVDLGGATVFPGLLDAHSHPVWGGRKLLYECNFPFSATPEELAKTIGECSADDSAPEWIVGGQWDSNFFVDNDISSPREFLDAVSHGHPVVLSDDSGHHSWANTKALQLSGIAGADAEDPEGGEIVRDAAGVPNGILLEYASKLVESNIPPYSHEQTVAAIAAVSEIANRFGLTAFAEARTDVPELDAYADADQKGLLTVRALLYQQSFSLEVPAGSELPVSDYIARAEEYQSPNIDARAIKFFLDGVPTASRTAMMIEAYTTDANHSNGGHGTQMIPTDSLFDSVSAFDAADFRIKIHTAGDGSVRLALDAIEGARKANGPGHAVTLAHAGYVSDADIPRFKSLGAAADFSPYLWYPRPIINSVIQAVGEPRGSKYWPTKDLLAAGATLVAGSDWPSAAIDINPWPAIESLVTRKHYNNASDETFWAEQAISLDDALTLWTSEAAEVMGLSAVAGSLAVGKSADFIVLPIDPHRSDIEAVSDIVPEQTWFRGERVTSAQD</sequence>
<dbReference type="eggNOG" id="COG1574">
    <property type="taxonomic scope" value="Bacteria"/>
</dbReference>
<organism evidence="2 3">
    <name type="scientific">Luminiphilus syltensis NOR5-1B</name>
    <dbReference type="NCBI Taxonomy" id="565045"/>
    <lineage>
        <taxon>Bacteria</taxon>
        <taxon>Pseudomonadati</taxon>
        <taxon>Pseudomonadota</taxon>
        <taxon>Gammaproteobacteria</taxon>
        <taxon>Cellvibrionales</taxon>
        <taxon>Halieaceae</taxon>
        <taxon>Luminiphilus</taxon>
    </lineage>
</organism>
<dbReference type="CDD" id="cd01300">
    <property type="entry name" value="YtcJ_like"/>
    <property type="match status" value="1"/>
</dbReference>
<dbReference type="SUPFAM" id="SSF51556">
    <property type="entry name" value="Metallo-dependent hydrolases"/>
    <property type="match status" value="1"/>
</dbReference>
<dbReference type="Pfam" id="PF07969">
    <property type="entry name" value="Amidohydro_3"/>
    <property type="match status" value="1"/>
</dbReference>
<dbReference type="GO" id="GO:0016810">
    <property type="term" value="F:hydrolase activity, acting on carbon-nitrogen (but not peptide) bonds"/>
    <property type="evidence" value="ECO:0007669"/>
    <property type="project" value="InterPro"/>
</dbReference>
<dbReference type="Gene3D" id="2.30.40.10">
    <property type="entry name" value="Urease, subunit C, domain 1"/>
    <property type="match status" value="1"/>
</dbReference>
<protein>
    <submittedName>
        <fullName evidence="2">Amidohydrolase 3</fullName>
    </submittedName>
</protein>
<dbReference type="Gene3D" id="3.10.310.70">
    <property type="match status" value="1"/>
</dbReference>
<dbReference type="PANTHER" id="PTHR22642:SF2">
    <property type="entry name" value="PROTEIN LONG AFTER FAR-RED 3"/>
    <property type="match status" value="1"/>
</dbReference>
<dbReference type="Proteomes" id="UP000004699">
    <property type="component" value="Unassembled WGS sequence"/>
</dbReference>
<keyword evidence="3" id="KW-1185">Reference proteome</keyword>